<evidence type="ECO:0000256" key="1">
    <source>
        <dbReference type="ARBA" id="ARBA00004141"/>
    </source>
</evidence>
<dbReference type="InterPro" id="IPR006037">
    <property type="entry name" value="RCK_C"/>
</dbReference>
<evidence type="ECO:0000256" key="3">
    <source>
        <dbReference type="ARBA" id="ARBA00022692"/>
    </source>
</evidence>
<evidence type="ECO:0000259" key="8">
    <source>
        <dbReference type="PROSITE" id="PS51202"/>
    </source>
</evidence>
<sequence>MSFEIALIFAIIGIIVILFAFEIFPMDKIAFCIMGVLVLFGLISPEEAISGFSNSAVITILCLMILAVALEQNGVISWMANGLKKFRTWPVFFIIPLFMFVTGSISAFISSTAVVIVFIKIITELSDKYNVSKSKLLLPISYASILGGSCTLMGTSTNLIVNSIYTNRTGDSLAFFEFSWLGVIFLIVAILVISFSSHLLPKDPKEKLWEQYDVDKYITTLEISPHSDLIGQQLSDTFLGKQDISVLKLFRTGLDSPAPLKKAILQAGDRLMLSCTLEHLMQLKRDTEMIVSPKEEEPGVYSHFEFKDEEATTDRRANNKQNIQTILVEMMMMPGARFLGKTLGELKHSFLHDAIPLAIKKRKNLRNLKERMYTDDMDLTRLKVGDRVLLEIERDKIKDFDLSDNVAILQQYEAPESAKSSKRNLTLFILLAVIVLAATGTLDILSATLLGCMALLLFNGVDLEKVYKKINWQILFLLAGMIPLGIAMHNTGADDWISQKLLLLMQGKDPMFSVGILFLVTMLLSSVVSNNATAIIMAPIAISLATGMQLPVKPFVLAIMFAANFSFFTPLGYQTNTLIYSMGLYKFKHFFILGGIISIALLILATLLLSTML</sequence>
<feature type="transmembrane region" description="Helical" evidence="7">
    <location>
        <begin position="139"/>
        <end position="161"/>
    </location>
</feature>
<evidence type="ECO:0000313" key="10">
    <source>
        <dbReference type="Proteomes" id="UP000267585"/>
    </source>
</evidence>
<name>A0A430JZB2_9FLAO</name>
<dbReference type="EMBL" id="RQPJ01000021">
    <property type="protein sequence ID" value="RTE52006.1"/>
    <property type="molecule type" value="Genomic_DNA"/>
</dbReference>
<evidence type="ECO:0000256" key="6">
    <source>
        <dbReference type="ARBA" id="ARBA00023136"/>
    </source>
</evidence>
<keyword evidence="3 7" id="KW-0812">Transmembrane</keyword>
<dbReference type="PANTHER" id="PTHR43652:SF2">
    <property type="entry name" value="BASIC AMINO ACID ANTIPORTER YFCC-RELATED"/>
    <property type="match status" value="1"/>
</dbReference>
<feature type="transmembrane region" description="Helical" evidence="7">
    <location>
        <begin position="173"/>
        <end position="195"/>
    </location>
</feature>
<comment type="subcellular location">
    <subcellularLocation>
        <location evidence="1">Membrane</location>
        <topology evidence="1">Multi-pass membrane protein</topology>
    </subcellularLocation>
</comment>
<dbReference type="PANTHER" id="PTHR43652">
    <property type="entry name" value="BASIC AMINO ACID ANTIPORTER YFCC-RELATED"/>
    <property type="match status" value="1"/>
</dbReference>
<dbReference type="InterPro" id="IPR051679">
    <property type="entry name" value="DASS-Related_Transporters"/>
</dbReference>
<feature type="transmembrane region" description="Helical" evidence="7">
    <location>
        <begin position="6"/>
        <end position="24"/>
    </location>
</feature>
<evidence type="ECO:0000256" key="4">
    <source>
        <dbReference type="ARBA" id="ARBA00022737"/>
    </source>
</evidence>
<protein>
    <submittedName>
        <fullName evidence="9">SLC13 family permease</fullName>
    </submittedName>
</protein>
<accession>A0A430JZB2</accession>
<dbReference type="Pfam" id="PF02080">
    <property type="entry name" value="TrkA_C"/>
    <property type="match status" value="1"/>
</dbReference>
<keyword evidence="10" id="KW-1185">Reference proteome</keyword>
<keyword evidence="5 7" id="KW-1133">Transmembrane helix</keyword>
<keyword evidence="4" id="KW-0677">Repeat</keyword>
<dbReference type="Pfam" id="PF03600">
    <property type="entry name" value="CitMHS"/>
    <property type="match status" value="1"/>
</dbReference>
<feature type="transmembrane region" description="Helical" evidence="7">
    <location>
        <begin position="91"/>
        <end position="119"/>
    </location>
</feature>
<feature type="transmembrane region" description="Helical" evidence="7">
    <location>
        <begin position="511"/>
        <end position="538"/>
    </location>
</feature>
<evidence type="ECO:0000256" key="5">
    <source>
        <dbReference type="ARBA" id="ARBA00022989"/>
    </source>
</evidence>
<dbReference type="RefSeq" id="WP_126163691.1">
    <property type="nucleotide sequence ID" value="NZ_RQPJ01000021.1"/>
</dbReference>
<dbReference type="GO" id="GO:0005886">
    <property type="term" value="C:plasma membrane"/>
    <property type="evidence" value="ECO:0007669"/>
    <property type="project" value="TreeGrafter"/>
</dbReference>
<dbReference type="PROSITE" id="PS51202">
    <property type="entry name" value="RCK_C"/>
    <property type="match status" value="1"/>
</dbReference>
<dbReference type="OrthoDB" id="9765532at2"/>
<feature type="transmembrane region" description="Helical" evidence="7">
    <location>
        <begin position="425"/>
        <end position="458"/>
    </location>
</feature>
<dbReference type="SUPFAM" id="SSF116726">
    <property type="entry name" value="TrkA C-terminal domain-like"/>
    <property type="match status" value="2"/>
</dbReference>
<evidence type="ECO:0000256" key="7">
    <source>
        <dbReference type="SAM" id="Phobius"/>
    </source>
</evidence>
<keyword evidence="6 7" id="KW-0472">Membrane</keyword>
<feature type="transmembrane region" description="Helical" evidence="7">
    <location>
        <begin position="29"/>
        <end position="45"/>
    </location>
</feature>
<feature type="domain" description="RCK C-terminal" evidence="8">
    <location>
        <begin position="206"/>
        <end position="289"/>
    </location>
</feature>
<dbReference type="Proteomes" id="UP000267585">
    <property type="component" value="Unassembled WGS sequence"/>
</dbReference>
<proteinExistence type="predicted"/>
<dbReference type="Gene3D" id="3.30.70.1450">
    <property type="entry name" value="Regulator of K+ conductance, C-terminal domain"/>
    <property type="match status" value="1"/>
</dbReference>
<dbReference type="InterPro" id="IPR004680">
    <property type="entry name" value="Cit_transptr-like_dom"/>
</dbReference>
<feature type="transmembrane region" description="Helical" evidence="7">
    <location>
        <begin position="550"/>
        <end position="569"/>
    </location>
</feature>
<dbReference type="GO" id="GO:0008324">
    <property type="term" value="F:monoatomic cation transmembrane transporter activity"/>
    <property type="evidence" value="ECO:0007669"/>
    <property type="project" value="InterPro"/>
</dbReference>
<organism evidence="9 10">
    <name type="scientific">Arenibacter aquaticus</name>
    <dbReference type="NCBI Taxonomy" id="2489054"/>
    <lineage>
        <taxon>Bacteria</taxon>
        <taxon>Pseudomonadati</taxon>
        <taxon>Bacteroidota</taxon>
        <taxon>Flavobacteriia</taxon>
        <taxon>Flavobacteriales</taxon>
        <taxon>Flavobacteriaceae</taxon>
        <taxon>Arenibacter</taxon>
    </lineage>
</organism>
<evidence type="ECO:0000256" key="2">
    <source>
        <dbReference type="ARBA" id="ARBA00022448"/>
    </source>
</evidence>
<comment type="caution">
    <text evidence="9">The sequence shown here is derived from an EMBL/GenBank/DDBJ whole genome shotgun (WGS) entry which is preliminary data.</text>
</comment>
<feature type="transmembrane region" description="Helical" evidence="7">
    <location>
        <begin position="470"/>
        <end position="491"/>
    </location>
</feature>
<feature type="transmembrane region" description="Helical" evidence="7">
    <location>
        <begin position="51"/>
        <end position="70"/>
    </location>
</feature>
<reference evidence="9 10" key="1">
    <citation type="submission" date="2018-11" db="EMBL/GenBank/DDBJ databases">
        <title>Arenibacter aquaticus sp.nov., a marine bacterium isolated from surface seawater in the South China Sea.</title>
        <authorList>
            <person name="Guo J."/>
            <person name="Sun J."/>
        </authorList>
    </citation>
    <scope>NUCLEOTIDE SEQUENCE [LARGE SCALE GENOMIC DNA]</scope>
    <source>
        <strain evidence="9 10">GUO666</strain>
    </source>
</reference>
<gene>
    <name evidence="9" type="ORF">EHW67_17560</name>
</gene>
<keyword evidence="2" id="KW-0813">Transport</keyword>
<dbReference type="InterPro" id="IPR036721">
    <property type="entry name" value="RCK_C_sf"/>
</dbReference>
<evidence type="ECO:0000313" key="9">
    <source>
        <dbReference type="EMBL" id="RTE52006.1"/>
    </source>
</evidence>
<dbReference type="AlphaFoldDB" id="A0A430JZB2"/>
<dbReference type="GO" id="GO:0006813">
    <property type="term" value="P:potassium ion transport"/>
    <property type="evidence" value="ECO:0007669"/>
    <property type="project" value="InterPro"/>
</dbReference>
<feature type="transmembrane region" description="Helical" evidence="7">
    <location>
        <begin position="589"/>
        <end position="609"/>
    </location>
</feature>